<sequence length="565" mass="64443">MLFLKKSTKLDNSTTNKLQNEYSDEAYKSSVRSSNFQAKFTEENAKESTYRENKNSQQKKTLIPIDMIQKIKKFNSSSNINLKISKNRFYTATKETNEEYHKMVNKENISIVPQTEFESLNSLKLRGRLNNQDYEDIPKPTKKKPFGMFGNLTTRSQQNLDGFKKKSSFFTVNRTAFKNNPKDVNIFSMTDDNNADVVSTHNSSVSRSSISSKVYEYQMVQQSECTDSIPLITKDEKNSTKHTKSKSTKTNFDFRSIKNKISRSKNTTSPSKTPTNNQTHENDNEQVYEPNISKSNTKGPSLSLFKFPLTFSKRNRSQPSHQKPHIMDDYTKNEYVFENKQSQKDTELEFDSYSNSENNEEDEEFNNLNIEERVPISPISKIPDLEKLEIDTKNFMLPRVNITSETKGLISESLTTDISSQKPNEPRLNINLENFSSNEDDNLDDFTSSIFSKIDENKNNLPRPVLKLKISQKHPDLRIQTQLGNLGNNLNNGNSGGNNNLTGVSSYKENSSENLFFNNLNNPNCLMKNSPSALSMGTLMPSNTIKSAKLGIRSNKTGPIPNIEF</sequence>
<dbReference type="EMBL" id="MBFU01000081">
    <property type="protein sequence ID" value="PWA02364.1"/>
    <property type="molecule type" value="Genomic_DNA"/>
</dbReference>
<protein>
    <submittedName>
        <fullName evidence="2">Uncharacterized protein</fullName>
    </submittedName>
</protein>
<feature type="region of interest" description="Disordered" evidence="1">
    <location>
        <begin position="231"/>
        <end position="285"/>
    </location>
</feature>
<reference evidence="2 3" key="1">
    <citation type="journal article" date="2018" name="MBio">
        <title>Comparative Genomics Reveals the Core Gene Toolbox for the Fungus-Insect Symbiosis.</title>
        <authorList>
            <person name="Wang Y."/>
            <person name="Stata M."/>
            <person name="Wang W."/>
            <person name="Stajich J.E."/>
            <person name="White M.M."/>
            <person name="Moncalvo J.M."/>
        </authorList>
    </citation>
    <scope>NUCLEOTIDE SEQUENCE [LARGE SCALE GENOMIC DNA]</scope>
    <source>
        <strain evidence="2 3">AUS-126-30</strain>
    </source>
</reference>
<evidence type="ECO:0000256" key="1">
    <source>
        <dbReference type="SAM" id="MobiDB-lite"/>
    </source>
</evidence>
<dbReference type="Proteomes" id="UP000245591">
    <property type="component" value="Unassembled WGS sequence"/>
</dbReference>
<comment type="caution">
    <text evidence="2">The sequence shown here is derived from an EMBL/GenBank/DDBJ whole genome shotgun (WGS) entry which is preliminary data.</text>
</comment>
<name>A0A2U1JBG8_SMIAN</name>
<accession>A0A2U1JBG8</accession>
<feature type="region of interest" description="Disordered" evidence="1">
    <location>
        <begin position="342"/>
        <end position="364"/>
    </location>
</feature>
<organism evidence="2 3">
    <name type="scientific">Smittium angustum</name>
    <dbReference type="NCBI Taxonomy" id="133377"/>
    <lineage>
        <taxon>Eukaryota</taxon>
        <taxon>Fungi</taxon>
        <taxon>Fungi incertae sedis</taxon>
        <taxon>Zoopagomycota</taxon>
        <taxon>Kickxellomycotina</taxon>
        <taxon>Harpellomycetes</taxon>
        <taxon>Harpellales</taxon>
        <taxon>Legeriomycetaceae</taxon>
        <taxon>Smittium</taxon>
    </lineage>
</organism>
<proteinExistence type="predicted"/>
<evidence type="ECO:0000313" key="3">
    <source>
        <dbReference type="Proteomes" id="UP000245591"/>
    </source>
</evidence>
<keyword evidence="3" id="KW-1185">Reference proteome</keyword>
<feature type="compositionally biased region" description="Low complexity" evidence="1">
    <location>
        <begin position="264"/>
        <end position="277"/>
    </location>
</feature>
<gene>
    <name evidence="2" type="ORF">BB558_001503</name>
</gene>
<dbReference type="AlphaFoldDB" id="A0A2U1JBG8"/>
<evidence type="ECO:0000313" key="2">
    <source>
        <dbReference type="EMBL" id="PWA02364.1"/>
    </source>
</evidence>